<sequence length="90" mass="9814">MSIQINVQVTPNPNAIKISTNQTIFEGPRSTSLKVGDATDHPLAKALLAVEGVDNIFGIKDFVTISKKADMQWDVILPQVEQIFSEVYGA</sequence>
<evidence type="ECO:0000313" key="2">
    <source>
        <dbReference type="EMBL" id="GGH11873.1"/>
    </source>
</evidence>
<keyword evidence="3" id="KW-1185">Reference proteome</keyword>
<organism evidence="2 3">
    <name type="scientific">Paenibacillus segetis</name>
    <dbReference type="NCBI Taxonomy" id="1325360"/>
    <lineage>
        <taxon>Bacteria</taxon>
        <taxon>Bacillati</taxon>
        <taxon>Bacillota</taxon>
        <taxon>Bacilli</taxon>
        <taxon>Bacillales</taxon>
        <taxon>Paenibacillaceae</taxon>
        <taxon>Paenibacillus</taxon>
    </lineage>
</organism>
<dbReference type="EMBL" id="BMFT01000001">
    <property type="protein sequence ID" value="GGH11873.1"/>
    <property type="molecule type" value="Genomic_DNA"/>
</dbReference>
<evidence type="ECO:0000313" key="3">
    <source>
        <dbReference type="Proteomes" id="UP000659344"/>
    </source>
</evidence>
<reference evidence="3" key="1">
    <citation type="journal article" date="2019" name="Int. J. Syst. Evol. Microbiol.">
        <title>The Global Catalogue of Microorganisms (GCM) 10K type strain sequencing project: providing services to taxonomists for standard genome sequencing and annotation.</title>
        <authorList>
            <consortium name="The Broad Institute Genomics Platform"/>
            <consortium name="The Broad Institute Genome Sequencing Center for Infectious Disease"/>
            <person name="Wu L."/>
            <person name="Ma J."/>
        </authorList>
    </citation>
    <scope>NUCLEOTIDE SEQUENCE [LARGE SCALE GENOMIC DNA]</scope>
    <source>
        <strain evidence="3">CGMCC 1.12769</strain>
    </source>
</reference>
<proteinExistence type="predicted"/>
<dbReference type="SMART" id="SM00932">
    <property type="entry name" value="Nfu_N"/>
    <property type="match status" value="1"/>
</dbReference>
<protein>
    <recommendedName>
        <fullName evidence="1">Scaffold protein Nfu/NifU N-terminal domain-containing protein</fullName>
    </recommendedName>
</protein>
<dbReference type="SUPFAM" id="SSF110836">
    <property type="entry name" value="Hypothetical protein SAV1430"/>
    <property type="match status" value="1"/>
</dbReference>
<dbReference type="RefSeq" id="WP_188535289.1">
    <property type="nucleotide sequence ID" value="NZ_BMFT01000001.1"/>
</dbReference>
<dbReference type="InterPro" id="IPR036498">
    <property type="entry name" value="Nfu/NifU_N_sf"/>
</dbReference>
<name>A0ABQ1Y4R4_9BACL</name>
<dbReference type="Proteomes" id="UP000659344">
    <property type="component" value="Unassembled WGS sequence"/>
</dbReference>
<feature type="domain" description="Scaffold protein Nfu/NifU N-terminal" evidence="1">
    <location>
        <begin position="5"/>
        <end position="89"/>
    </location>
</feature>
<accession>A0ABQ1Y4R4</accession>
<dbReference type="Gene3D" id="3.30.1370.70">
    <property type="entry name" value="Scaffold protein Nfu/NifU, N-terminal domain"/>
    <property type="match status" value="1"/>
</dbReference>
<dbReference type="InterPro" id="IPR014824">
    <property type="entry name" value="Nfu/NifU_N"/>
</dbReference>
<gene>
    <name evidence="2" type="ORF">GCM10008013_03950</name>
</gene>
<dbReference type="Pfam" id="PF08712">
    <property type="entry name" value="Nfu_N"/>
    <property type="match status" value="1"/>
</dbReference>
<comment type="caution">
    <text evidence="2">The sequence shown here is derived from an EMBL/GenBank/DDBJ whole genome shotgun (WGS) entry which is preliminary data.</text>
</comment>
<evidence type="ECO:0000259" key="1">
    <source>
        <dbReference type="SMART" id="SM00932"/>
    </source>
</evidence>